<evidence type="ECO:0000313" key="12">
    <source>
        <dbReference type="EMBL" id="CAF3771221.1"/>
    </source>
</evidence>
<comment type="caution">
    <text evidence="10">The sequence shown here is derived from an EMBL/GenBank/DDBJ whole genome shotgun (WGS) entry which is preliminary data.</text>
</comment>
<keyword evidence="5 6" id="KW-0472">Membrane</keyword>
<reference evidence="10" key="1">
    <citation type="submission" date="2021-02" db="EMBL/GenBank/DDBJ databases">
        <authorList>
            <person name="Nowell W R."/>
        </authorList>
    </citation>
    <scope>NUCLEOTIDE SEQUENCE</scope>
</reference>
<dbReference type="PANTHER" id="PTHR16172:SF2">
    <property type="entry name" value="MAJOR FACILITATOR SUPERFAMILY DOMAIN-CONTAINING PROTEIN 6"/>
    <property type="match status" value="1"/>
</dbReference>
<dbReference type="Proteomes" id="UP000681722">
    <property type="component" value="Unassembled WGS sequence"/>
</dbReference>
<sequence>MGITLCVIVKLIYLTSISNTPQDRRNPNPPNSYLDPNDLDQTDLYEYENNGSKLSNLINRGTIPLPRRDIIDSICSNINQTLLVAKFFYFFYFAAFGALFPLLSIYFKQMGMGTSYCGILMGFRPFVEFISAPFWGVVASRFRQAKIILLMALVSWILFTVSIGLIKTPPHSCWKQNSTHTTFEPLNNNAIRTVKKRDVFNNDESFTVRLKRQKFIIPINNTNYTQTILNRALELATNKTKLMNKINSIEYFNNTNKIQTAMEMIIDSIISTTTISKSKTPQLTTITTRRRKTTTTTPFTVHYEIEDDDNEDDTYPDQDTIKPTLPSLTTKTVMGNPIQISHTNLSLVKPLGTNILYLKNDVRNIFMLFLLLIVIGEFFSAPAITLADACTLNYLGQDTELYGRQRMWGSVGWGIAIFLVATILDQSKSLTIHPCGSNSTLQEKNYTVCFATFSVLMACALGIATQFRFTYNEGEQIPLKSFQDDLKHKVHHTSPRQRLINEDDDRGLSNTHSIITNEQQIQISIRNQQQHDNKHPFNASSSFYQRRASQTMKIMQLVQLFMTVKHGTFLFIAWWMGCGVGLVFTFLFWHLQDLGGSATLFGVASVINHISELFAYFFLHELIRRLGHIKILYLGLLGNTVRFVYISFLTNPWWVLPFEFIQGLTHAAVWATACSYLSQAAPENLRLSCQGILQGFHFGFGRGCGALFGGLLASAVGTDLTFRLYGISCLLMMVGFAILNHFYKDGHRHRTMSRPSLGNDPREYMPDSAFIAPHGVPSNPKWHTFSPGVTAGIRHDLASSPIPPNYYNQRMGTPSGKTMEYIKKGLQVKQGDIIRKPDKVASSVKKEF</sequence>
<feature type="transmembrane region" description="Helical" evidence="6">
    <location>
        <begin position="407"/>
        <end position="424"/>
    </location>
</feature>
<dbReference type="EMBL" id="CAJNOQ010003188">
    <property type="protein sequence ID" value="CAF0999764.1"/>
    <property type="molecule type" value="Genomic_DNA"/>
</dbReference>
<evidence type="ECO:0000313" key="11">
    <source>
        <dbReference type="EMBL" id="CAF3571795.1"/>
    </source>
</evidence>
<evidence type="ECO:0000256" key="1">
    <source>
        <dbReference type="ARBA" id="ARBA00004141"/>
    </source>
</evidence>
<dbReference type="InterPro" id="IPR051717">
    <property type="entry name" value="MFS_MFSD6"/>
</dbReference>
<dbReference type="InterPro" id="IPR036259">
    <property type="entry name" value="MFS_trans_sf"/>
</dbReference>
<feature type="transmembrane region" description="Helical" evidence="6">
    <location>
        <begin position="569"/>
        <end position="591"/>
    </location>
</feature>
<feature type="transmembrane region" description="Helical" evidence="6">
    <location>
        <begin position="597"/>
        <end position="619"/>
    </location>
</feature>
<gene>
    <name evidence="10" type="ORF">GPM918_LOCUS13691</name>
    <name evidence="9" type="ORF">OVA965_LOCUS4049</name>
    <name evidence="12" type="ORF">SRO942_LOCUS13691</name>
    <name evidence="11" type="ORF">TMI583_LOCUS4047</name>
</gene>
<evidence type="ECO:0000256" key="4">
    <source>
        <dbReference type="ARBA" id="ARBA00022989"/>
    </source>
</evidence>
<feature type="transmembrane region" description="Helical" evidence="6">
    <location>
        <begin position="722"/>
        <end position="743"/>
    </location>
</feature>
<evidence type="ECO:0000259" key="8">
    <source>
        <dbReference type="Pfam" id="PF12832"/>
    </source>
</evidence>
<dbReference type="CDD" id="cd17335">
    <property type="entry name" value="MFS_MFSD6"/>
    <property type="match status" value="1"/>
</dbReference>
<dbReference type="OrthoDB" id="5989317at2759"/>
<evidence type="ECO:0000313" key="9">
    <source>
        <dbReference type="EMBL" id="CAF0789342.1"/>
    </source>
</evidence>
<feature type="signal peptide" evidence="7">
    <location>
        <begin position="1"/>
        <end position="17"/>
    </location>
</feature>
<dbReference type="SUPFAM" id="SSF103473">
    <property type="entry name" value="MFS general substrate transporter"/>
    <property type="match status" value="1"/>
</dbReference>
<dbReference type="Gene3D" id="1.20.1250.20">
    <property type="entry name" value="MFS general substrate transporter like domains"/>
    <property type="match status" value="3"/>
</dbReference>
<dbReference type="Pfam" id="PF12832">
    <property type="entry name" value="MFS_1_like"/>
    <property type="match status" value="1"/>
</dbReference>
<evidence type="ECO:0000256" key="7">
    <source>
        <dbReference type="SAM" id="SignalP"/>
    </source>
</evidence>
<evidence type="ECO:0000256" key="2">
    <source>
        <dbReference type="ARBA" id="ARBA00005241"/>
    </source>
</evidence>
<evidence type="ECO:0000256" key="3">
    <source>
        <dbReference type="ARBA" id="ARBA00022692"/>
    </source>
</evidence>
<keyword evidence="4 6" id="KW-1133">Transmembrane helix</keyword>
<evidence type="ECO:0000313" key="13">
    <source>
        <dbReference type="Proteomes" id="UP000663829"/>
    </source>
</evidence>
<dbReference type="Proteomes" id="UP000682733">
    <property type="component" value="Unassembled WGS sequence"/>
</dbReference>
<feature type="domain" description="Major facilitator superfamily associated" evidence="8">
    <location>
        <begin position="85"/>
        <end position="723"/>
    </location>
</feature>
<feature type="transmembrane region" description="Helical" evidence="6">
    <location>
        <begin position="147"/>
        <end position="166"/>
    </location>
</feature>
<dbReference type="EMBL" id="CAJNOK010001030">
    <property type="protein sequence ID" value="CAF0789342.1"/>
    <property type="molecule type" value="Genomic_DNA"/>
</dbReference>
<proteinExistence type="inferred from homology"/>
<feature type="transmembrane region" description="Helical" evidence="6">
    <location>
        <begin position="113"/>
        <end position="135"/>
    </location>
</feature>
<dbReference type="GO" id="GO:0016020">
    <property type="term" value="C:membrane"/>
    <property type="evidence" value="ECO:0007669"/>
    <property type="project" value="UniProtKB-SubCell"/>
</dbReference>
<organism evidence="10 13">
    <name type="scientific">Didymodactylos carnosus</name>
    <dbReference type="NCBI Taxonomy" id="1234261"/>
    <lineage>
        <taxon>Eukaryota</taxon>
        <taxon>Metazoa</taxon>
        <taxon>Spiralia</taxon>
        <taxon>Gnathifera</taxon>
        <taxon>Rotifera</taxon>
        <taxon>Eurotatoria</taxon>
        <taxon>Bdelloidea</taxon>
        <taxon>Philodinida</taxon>
        <taxon>Philodinidae</taxon>
        <taxon>Didymodactylos</taxon>
    </lineage>
</organism>
<dbReference type="AlphaFoldDB" id="A0A814GQT4"/>
<comment type="subcellular location">
    <subcellularLocation>
        <location evidence="1">Membrane</location>
        <topology evidence="1">Multi-pass membrane protein</topology>
    </subcellularLocation>
</comment>
<keyword evidence="13" id="KW-1185">Reference proteome</keyword>
<name>A0A814GQT4_9BILA</name>
<dbReference type="EMBL" id="CAJOBC010003188">
    <property type="protein sequence ID" value="CAF3771221.1"/>
    <property type="molecule type" value="Genomic_DNA"/>
</dbReference>
<evidence type="ECO:0000256" key="6">
    <source>
        <dbReference type="SAM" id="Phobius"/>
    </source>
</evidence>
<feature type="chain" id="PRO_5035599960" description="Major facilitator superfamily associated domain-containing protein" evidence="7">
    <location>
        <begin position="18"/>
        <end position="848"/>
    </location>
</feature>
<protein>
    <recommendedName>
        <fullName evidence="8">Major facilitator superfamily associated domain-containing protein</fullName>
    </recommendedName>
</protein>
<evidence type="ECO:0000313" key="10">
    <source>
        <dbReference type="EMBL" id="CAF0999764.1"/>
    </source>
</evidence>
<keyword evidence="7" id="KW-0732">Signal</keyword>
<accession>A0A814GQT4</accession>
<comment type="similarity">
    <text evidence="2">Belongs to the major facilitator superfamily. MFSD6 family.</text>
</comment>
<dbReference type="PANTHER" id="PTHR16172">
    <property type="entry name" value="MAJOR FACILITATOR SUPERFAMILY DOMAIN-CONTAINING PROTEIN 6-LIKE"/>
    <property type="match status" value="1"/>
</dbReference>
<keyword evidence="3 6" id="KW-0812">Transmembrane</keyword>
<dbReference type="EMBL" id="CAJOBA010001030">
    <property type="protein sequence ID" value="CAF3571795.1"/>
    <property type="molecule type" value="Genomic_DNA"/>
</dbReference>
<dbReference type="Proteomes" id="UP000677228">
    <property type="component" value="Unassembled WGS sequence"/>
</dbReference>
<feature type="transmembrane region" description="Helical" evidence="6">
    <location>
        <begin position="87"/>
        <end position="107"/>
    </location>
</feature>
<evidence type="ECO:0000256" key="5">
    <source>
        <dbReference type="ARBA" id="ARBA00023136"/>
    </source>
</evidence>
<feature type="transmembrane region" description="Helical" evidence="6">
    <location>
        <begin position="365"/>
        <end position="395"/>
    </location>
</feature>
<dbReference type="InterPro" id="IPR024989">
    <property type="entry name" value="MFS_assoc_dom"/>
</dbReference>
<dbReference type="Proteomes" id="UP000663829">
    <property type="component" value="Unassembled WGS sequence"/>
</dbReference>
<feature type="transmembrane region" description="Helical" evidence="6">
    <location>
        <begin position="631"/>
        <end position="654"/>
    </location>
</feature>